<evidence type="ECO:0000256" key="4">
    <source>
        <dbReference type="ARBA" id="ARBA00023239"/>
    </source>
</evidence>
<evidence type="ECO:0000313" key="8">
    <source>
        <dbReference type="Proteomes" id="UP000017396"/>
    </source>
</evidence>
<dbReference type="InterPro" id="IPR010977">
    <property type="entry name" value="Aromatic_deC"/>
</dbReference>
<dbReference type="OrthoDB" id="9803665at2"/>
<accession>U5QJN5</accession>
<dbReference type="Pfam" id="PF00282">
    <property type="entry name" value="Pyridoxal_deC"/>
    <property type="match status" value="1"/>
</dbReference>
<dbReference type="RefSeq" id="WP_023174443.1">
    <property type="nucleotide sequence ID" value="NC_022600.1"/>
</dbReference>
<feature type="modified residue" description="N6-(pyridoxal phosphate)lysine" evidence="5">
    <location>
        <position position="297"/>
    </location>
</feature>
<reference evidence="7 8" key="1">
    <citation type="journal article" date="2013" name="PLoS ONE">
        <title>Cultivation and Complete Genome Sequencing of Gloeobacter kilaueensis sp. nov., from a Lava Cave in Kilauea Caldera, Hawai'i.</title>
        <authorList>
            <person name="Saw J.H."/>
            <person name="Schatz M."/>
            <person name="Brown M.V."/>
            <person name="Kunkel D.D."/>
            <person name="Foster J.S."/>
            <person name="Shick H."/>
            <person name="Christensen S."/>
            <person name="Hou S."/>
            <person name="Wan X."/>
            <person name="Donachie S.P."/>
        </authorList>
    </citation>
    <scope>NUCLEOTIDE SEQUENCE [LARGE SCALE GENOMIC DNA]</scope>
    <source>
        <strain evidence="8">JS</strain>
    </source>
</reference>
<evidence type="ECO:0000256" key="1">
    <source>
        <dbReference type="ARBA" id="ARBA00001933"/>
    </source>
</evidence>
<evidence type="ECO:0000313" key="7">
    <source>
        <dbReference type="EMBL" id="AGY59207.1"/>
    </source>
</evidence>
<evidence type="ECO:0000256" key="6">
    <source>
        <dbReference type="RuleBase" id="RU000382"/>
    </source>
</evidence>
<evidence type="ECO:0000256" key="3">
    <source>
        <dbReference type="ARBA" id="ARBA00022898"/>
    </source>
</evidence>
<dbReference type="HOGENOM" id="CLU_011856_0_4_3"/>
<dbReference type="eggNOG" id="COG0076">
    <property type="taxonomic scope" value="Bacteria"/>
</dbReference>
<dbReference type="GO" id="GO:0006520">
    <property type="term" value="P:amino acid metabolic process"/>
    <property type="evidence" value="ECO:0007669"/>
    <property type="project" value="InterPro"/>
</dbReference>
<dbReference type="InterPro" id="IPR015424">
    <property type="entry name" value="PyrdxlP-dep_Trfase"/>
</dbReference>
<protein>
    <submittedName>
        <fullName evidence="7">Pyridoxal-dependent decarboxylase</fullName>
    </submittedName>
</protein>
<dbReference type="SUPFAM" id="SSF53383">
    <property type="entry name" value="PLP-dependent transferases"/>
    <property type="match status" value="1"/>
</dbReference>
<evidence type="ECO:0000256" key="2">
    <source>
        <dbReference type="ARBA" id="ARBA00022793"/>
    </source>
</evidence>
<dbReference type="PRINTS" id="PR00800">
    <property type="entry name" value="YHDCRBOXLASE"/>
</dbReference>
<comment type="cofactor">
    <cofactor evidence="1 5 6">
        <name>pyridoxal 5'-phosphate</name>
        <dbReference type="ChEBI" id="CHEBI:597326"/>
    </cofactor>
</comment>
<dbReference type="STRING" id="1183438.GKIL_2961"/>
<dbReference type="GO" id="GO:0030170">
    <property type="term" value="F:pyridoxal phosphate binding"/>
    <property type="evidence" value="ECO:0007669"/>
    <property type="project" value="InterPro"/>
</dbReference>
<dbReference type="PATRIC" id="fig|1183438.3.peg.2918"/>
<keyword evidence="4 6" id="KW-0456">Lyase</keyword>
<dbReference type="PANTHER" id="PTHR11999">
    <property type="entry name" value="GROUP II PYRIDOXAL-5-PHOSPHATE DECARBOXYLASE"/>
    <property type="match status" value="1"/>
</dbReference>
<comment type="similarity">
    <text evidence="6">Belongs to the group II decarboxylase family.</text>
</comment>
<evidence type="ECO:0000256" key="5">
    <source>
        <dbReference type="PIRSR" id="PIRSR602129-50"/>
    </source>
</evidence>
<dbReference type="Gene3D" id="3.90.1150.170">
    <property type="match status" value="1"/>
</dbReference>
<gene>
    <name evidence="7" type="ORF">GKIL_2961</name>
</gene>
<dbReference type="Gene3D" id="1.20.1340.10">
    <property type="entry name" value="dopa decarboxylase, N-terminal domain"/>
    <property type="match status" value="1"/>
</dbReference>
<dbReference type="InterPro" id="IPR015421">
    <property type="entry name" value="PyrdxlP-dep_Trfase_major"/>
</dbReference>
<organism evidence="7 8">
    <name type="scientific">Gloeobacter kilaueensis (strain ATCC BAA-2537 / CCAP 1431/1 / ULC 316 / JS1)</name>
    <dbReference type="NCBI Taxonomy" id="1183438"/>
    <lineage>
        <taxon>Bacteria</taxon>
        <taxon>Bacillati</taxon>
        <taxon>Cyanobacteriota</taxon>
        <taxon>Cyanophyceae</taxon>
        <taxon>Gloeobacterales</taxon>
        <taxon>Gloeobacteraceae</taxon>
        <taxon>Gloeobacter</taxon>
    </lineage>
</organism>
<name>U5QJN5_GLOK1</name>
<proteinExistence type="inferred from homology"/>
<dbReference type="AlphaFoldDB" id="U5QJN5"/>
<sequence>MEAEEFRRLGYRLVDMAADYLERLPGGPVFQPMPDEARQTLLNQPLPEAGLAADRILDRLADTVLPYPMGNGHPRFFGWVNSPPEPLAALTELLAATMNPSCAGGDHAAIYLEHCAVRWLMELVGYPTARSGGLLVSGGSMASLTCLAAARHWAATTNGWDVRSQGLSSDHPPLVLYVSEEGHSCLRKAAELLGLGNRQVRTVPVDDRYRLMVPALAEAVARDRSAGYQPFCVVGSAGTVNTGAIDPLSQLADFCGSENLWLHVDGAYGAVGILDTRIEACYQGLGRAHSLALDPHKWLAVPVECGCALVREGELLRDAFALVPAYLRTEEGKGFGGLPWFSEYGFQQTRGFRALKLWTTLLYKGRDGLAATVARHNTLACLLARLIEQAENLELLAPVQLSIVCFRFVPAALKDVPEQLENLNRQIVLQIQAGGRAFLSSTTLQGRFALRACILHPQTSEADLTELISLVRAVGEQLVAAADS</sequence>
<keyword evidence="2" id="KW-0210">Decarboxylase</keyword>
<dbReference type="Gene3D" id="3.40.640.10">
    <property type="entry name" value="Type I PLP-dependent aspartate aminotransferase-like (Major domain)"/>
    <property type="match status" value="1"/>
</dbReference>
<dbReference type="EMBL" id="CP003587">
    <property type="protein sequence ID" value="AGY59207.1"/>
    <property type="molecule type" value="Genomic_DNA"/>
</dbReference>
<dbReference type="PANTHER" id="PTHR11999:SF70">
    <property type="entry name" value="MIP05841P"/>
    <property type="match status" value="1"/>
</dbReference>
<keyword evidence="8" id="KW-1185">Reference proteome</keyword>
<dbReference type="GO" id="GO:0004058">
    <property type="term" value="F:aromatic-L-amino-acid decarboxylase activity"/>
    <property type="evidence" value="ECO:0007669"/>
    <property type="project" value="UniProtKB-ARBA"/>
</dbReference>
<dbReference type="InterPro" id="IPR002129">
    <property type="entry name" value="PyrdxlP-dep_de-COase"/>
</dbReference>
<keyword evidence="3 5" id="KW-0663">Pyridoxal phosphate</keyword>
<dbReference type="GO" id="GO:0019752">
    <property type="term" value="P:carboxylic acid metabolic process"/>
    <property type="evidence" value="ECO:0007669"/>
    <property type="project" value="InterPro"/>
</dbReference>
<dbReference type="KEGG" id="glj:GKIL_2961"/>
<dbReference type="Proteomes" id="UP000017396">
    <property type="component" value="Chromosome"/>
</dbReference>